<name>A0ACC5ZSQ7_9RHOB</name>
<keyword evidence="1" id="KW-0378">Hydrolase</keyword>
<dbReference type="EMBL" id="JAMQGO010000001">
    <property type="protein sequence ID" value="MCM2561208.1"/>
    <property type="molecule type" value="Genomic_DNA"/>
</dbReference>
<sequence>MSEFQIGNLFYLVLLGAAVTMWFIAQNRNSLGRTLQHAMVWGLIFLGVVAAVGLWSDIRSTVLPQQSVLAEQGQIKLPRAPDGHYYLTADVNGHPTRFVVDTGATEIVLSAEDARAAGIADDDLIFSGRAYSANGPVATAPVTLESLAVGPIEDRNLRAWVNEGEMNISLLGMSYLQRYDRIEITDGALVLTR</sequence>
<accession>A0ACC5ZSQ7</accession>
<dbReference type="EC" id="3.4.23.-" evidence="1"/>
<evidence type="ECO:0000313" key="2">
    <source>
        <dbReference type="Proteomes" id="UP001203036"/>
    </source>
</evidence>
<keyword evidence="1" id="KW-0645">Protease</keyword>
<comment type="caution">
    <text evidence="1">The sequence shown here is derived from an EMBL/GenBank/DDBJ whole genome shotgun (WGS) entry which is preliminary data.</text>
</comment>
<proteinExistence type="predicted"/>
<reference evidence="1" key="1">
    <citation type="submission" date="2022-06" db="EMBL/GenBank/DDBJ databases">
        <title>Lutimaribacter sp. EGI FJ00013, a novel bacterium isolated from a salt lake sediment enrichment.</title>
        <authorList>
            <person name="Gao L."/>
            <person name="Fang B.-Z."/>
            <person name="Li W.-J."/>
        </authorList>
    </citation>
    <scope>NUCLEOTIDE SEQUENCE</scope>
    <source>
        <strain evidence="1">EGI FJ00013</strain>
    </source>
</reference>
<protein>
    <submittedName>
        <fullName evidence="1">TIGR02281 family clan AA aspartic protease</fullName>
        <ecNumber evidence="1">3.4.23.-</ecNumber>
    </submittedName>
</protein>
<dbReference type="Proteomes" id="UP001203036">
    <property type="component" value="Unassembled WGS sequence"/>
</dbReference>
<gene>
    <name evidence="1" type="ORF">M8744_03525</name>
</gene>
<evidence type="ECO:0000313" key="1">
    <source>
        <dbReference type="EMBL" id="MCM2561208.1"/>
    </source>
</evidence>
<organism evidence="1 2">
    <name type="scientific">Lutimaribacter degradans</name>
    <dbReference type="NCBI Taxonomy" id="2945989"/>
    <lineage>
        <taxon>Bacteria</taxon>
        <taxon>Pseudomonadati</taxon>
        <taxon>Pseudomonadota</taxon>
        <taxon>Alphaproteobacteria</taxon>
        <taxon>Rhodobacterales</taxon>
        <taxon>Roseobacteraceae</taxon>
        <taxon>Lutimaribacter</taxon>
    </lineage>
</organism>
<keyword evidence="2" id="KW-1185">Reference proteome</keyword>